<dbReference type="Proteomes" id="UP000887580">
    <property type="component" value="Unplaced"/>
</dbReference>
<accession>A0AC35FYD5</accession>
<reference evidence="2" key="1">
    <citation type="submission" date="2022-11" db="UniProtKB">
        <authorList>
            <consortium name="WormBaseParasite"/>
        </authorList>
    </citation>
    <scope>IDENTIFICATION</scope>
</reference>
<proteinExistence type="predicted"/>
<dbReference type="WBParaSite" id="PS1159_v2.g22102.t1">
    <property type="protein sequence ID" value="PS1159_v2.g22102.t1"/>
    <property type="gene ID" value="PS1159_v2.g22102"/>
</dbReference>
<evidence type="ECO:0000313" key="2">
    <source>
        <dbReference type="WBParaSite" id="PS1159_v2.g22102.t1"/>
    </source>
</evidence>
<sequence length="130" mass="15166">MVKSKVVQAEYVNEFIDERNKIADIRKKRGEELDQMIAALAPKLKEEYTRVFKQAFKDFDGKMKFHDFLRLTTVKREPAVAAASTEDAQQTELEKKLDAAHRRIKDLETQLRTAKDRIATLERQINDMLV</sequence>
<name>A0AC35FYD5_9BILA</name>
<evidence type="ECO:0000313" key="1">
    <source>
        <dbReference type="Proteomes" id="UP000887580"/>
    </source>
</evidence>
<protein>
    <submittedName>
        <fullName evidence="2">Uncharacterized protein</fullName>
    </submittedName>
</protein>
<organism evidence="1 2">
    <name type="scientific">Panagrolaimus sp. PS1159</name>
    <dbReference type="NCBI Taxonomy" id="55785"/>
    <lineage>
        <taxon>Eukaryota</taxon>
        <taxon>Metazoa</taxon>
        <taxon>Ecdysozoa</taxon>
        <taxon>Nematoda</taxon>
        <taxon>Chromadorea</taxon>
        <taxon>Rhabditida</taxon>
        <taxon>Tylenchina</taxon>
        <taxon>Panagrolaimomorpha</taxon>
        <taxon>Panagrolaimoidea</taxon>
        <taxon>Panagrolaimidae</taxon>
        <taxon>Panagrolaimus</taxon>
    </lineage>
</organism>